<gene>
    <name evidence="1" type="ORF">Lpp14_16381</name>
</gene>
<comment type="caution">
    <text evidence="1">The sequence shown here is derived from an EMBL/GenBank/DDBJ whole genome shotgun (WGS) entry which is preliminary data.</text>
</comment>
<organism evidence="1 2">
    <name type="scientific">Lacticaseibacillus paracasei subsp. paracasei Lpp14</name>
    <dbReference type="NCBI Taxonomy" id="1256204"/>
    <lineage>
        <taxon>Bacteria</taxon>
        <taxon>Bacillati</taxon>
        <taxon>Bacillota</taxon>
        <taxon>Bacilli</taxon>
        <taxon>Lactobacillales</taxon>
        <taxon>Lactobacillaceae</taxon>
        <taxon>Lacticaseibacillus</taxon>
    </lineage>
</organism>
<evidence type="ECO:0000313" key="1">
    <source>
        <dbReference type="EMBL" id="EPC57391.1"/>
    </source>
</evidence>
<accession>A0A829GIZ0</accession>
<sequence length="77" mass="8861">MANNYDDQLAALAKKVESKVQGSNISPYSLHKEQTKSVQVRLTQWKKLKMMSVEKEIKLVDLVGQMIDFAMQSEKFK</sequence>
<dbReference type="AlphaFoldDB" id="A0A829GIZ0"/>
<reference evidence="1 2" key="1">
    <citation type="journal article" date="2013" name="PLoS ONE">
        <title>Lactobacillus paracasei comparative genomics: towards species pan-genome definition and exploitation of diversity.</title>
        <authorList>
            <person name="Smokvina T."/>
            <person name="Wels M."/>
            <person name="Polka J."/>
            <person name="Chervaux C."/>
            <person name="Brisse S."/>
            <person name="Boekhorst J."/>
            <person name="van Hylckama Vlieg J.E."/>
            <person name="Siezen R.J."/>
        </authorList>
    </citation>
    <scope>NUCLEOTIDE SEQUENCE [LARGE SCALE GENOMIC DNA]</scope>
    <source>
        <strain evidence="1 2">Lpp14</strain>
    </source>
</reference>
<evidence type="ECO:0000313" key="2">
    <source>
        <dbReference type="Proteomes" id="UP000014264"/>
    </source>
</evidence>
<dbReference type="EMBL" id="ANJZ01000434">
    <property type="protein sequence ID" value="EPC57391.1"/>
    <property type="molecule type" value="Genomic_DNA"/>
</dbReference>
<name>A0A829GIZ0_LACPA</name>
<proteinExistence type="predicted"/>
<protein>
    <submittedName>
        <fullName evidence="1">Uncharacterized protein</fullName>
    </submittedName>
</protein>
<dbReference type="Proteomes" id="UP000014264">
    <property type="component" value="Unassembled WGS sequence"/>
</dbReference>